<accession>A0AAV3WHB4</accession>
<name>A0AAV3WHB4_9CYAN</name>
<comment type="caution">
    <text evidence="1">The sequence shown here is derived from an EMBL/GenBank/DDBJ whole genome shotgun (WGS) entry which is preliminary data.</text>
</comment>
<dbReference type="AlphaFoldDB" id="A0AAV3WHB4"/>
<dbReference type="RefSeq" id="WP_226581093.1">
    <property type="nucleotide sequence ID" value="NZ_BLAY01000041.1"/>
</dbReference>
<evidence type="ECO:0000313" key="1">
    <source>
        <dbReference type="EMBL" id="GET38229.1"/>
    </source>
</evidence>
<proteinExistence type="predicted"/>
<gene>
    <name evidence="1" type="ORF">MiSe_29830</name>
</gene>
<protein>
    <recommendedName>
        <fullName evidence="3">SPOR domain-containing protein</fullName>
    </recommendedName>
</protein>
<organism evidence="1 2">
    <name type="scientific">Microseira wollei NIES-4236</name>
    <dbReference type="NCBI Taxonomy" id="2530354"/>
    <lineage>
        <taxon>Bacteria</taxon>
        <taxon>Bacillati</taxon>
        <taxon>Cyanobacteriota</taxon>
        <taxon>Cyanophyceae</taxon>
        <taxon>Oscillatoriophycideae</taxon>
        <taxon>Aerosakkonematales</taxon>
        <taxon>Aerosakkonemataceae</taxon>
        <taxon>Microseira</taxon>
    </lineage>
</organism>
<keyword evidence="2" id="KW-1185">Reference proteome</keyword>
<evidence type="ECO:0000313" key="2">
    <source>
        <dbReference type="Proteomes" id="UP001050975"/>
    </source>
</evidence>
<dbReference type="Proteomes" id="UP001050975">
    <property type="component" value="Unassembled WGS sequence"/>
</dbReference>
<reference evidence="1" key="1">
    <citation type="submission" date="2019-10" db="EMBL/GenBank/DDBJ databases">
        <title>Draft genome sequece of Microseira wollei NIES-4236.</title>
        <authorList>
            <person name="Yamaguchi H."/>
            <person name="Suzuki S."/>
            <person name="Kawachi M."/>
        </authorList>
    </citation>
    <scope>NUCLEOTIDE SEQUENCE</scope>
    <source>
        <strain evidence="1">NIES-4236</strain>
    </source>
</reference>
<dbReference type="EMBL" id="BLAY01000041">
    <property type="protein sequence ID" value="GET38229.1"/>
    <property type="molecule type" value="Genomic_DNA"/>
</dbReference>
<evidence type="ECO:0008006" key="3">
    <source>
        <dbReference type="Google" id="ProtNLM"/>
    </source>
</evidence>
<sequence length="71" mass="8032">MTHNTYKTSLFNWAIFRFVNCKPIAVGRFRSRSDAEGHLQVLRRLIPGVEFAIAFIPPESNDSVTVGARQP</sequence>